<evidence type="ECO:0000313" key="4">
    <source>
        <dbReference type="EMBL" id="OYR21451.1"/>
    </source>
</evidence>
<evidence type="ECO:0000259" key="2">
    <source>
        <dbReference type="Pfam" id="PF07007"/>
    </source>
</evidence>
<comment type="caution">
    <text evidence="4">The sequence shown here is derived from an EMBL/GenBank/DDBJ whole genome shotgun (WGS) entry which is preliminary data.</text>
</comment>
<evidence type="ECO:0000313" key="6">
    <source>
        <dbReference type="Proteomes" id="UP000526233"/>
    </source>
</evidence>
<dbReference type="AlphaFoldDB" id="A0A1A9FPK8"/>
<dbReference type="Pfam" id="PF07007">
    <property type="entry name" value="LprI"/>
    <property type="match status" value="1"/>
</dbReference>
<keyword evidence="5" id="KW-1185">Reference proteome</keyword>
<protein>
    <submittedName>
        <fullName evidence="3">DUF1311 domain-containing protein</fullName>
    </submittedName>
</protein>
<feature type="signal peptide" evidence="1">
    <location>
        <begin position="1"/>
        <end position="19"/>
    </location>
</feature>
<dbReference type="Proteomes" id="UP000216188">
    <property type="component" value="Unassembled WGS sequence"/>
</dbReference>
<feature type="domain" description="Lysozyme inhibitor LprI-like N-terminal" evidence="2">
    <location>
        <begin position="26"/>
        <end position="118"/>
    </location>
</feature>
<dbReference type="EMBL" id="PKQI01000001">
    <property type="protein sequence ID" value="NNV19717.1"/>
    <property type="molecule type" value="Genomic_DNA"/>
</dbReference>
<reference evidence="4 5" key="1">
    <citation type="submission" date="2017-07" db="EMBL/GenBank/DDBJ databases">
        <title>Phylogenetic study on the rhizospheric bacterium Ochrobactrum sp. A44.</title>
        <authorList>
            <person name="Krzyzanowska D.M."/>
            <person name="Ossowicki A."/>
            <person name="Rajewska M."/>
            <person name="Maciag T."/>
            <person name="Kaczynski Z."/>
            <person name="Czerwicka M."/>
            <person name="Jafra S."/>
        </authorList>
    </citation>
    <scope>NUCLEOTIDE SEQUENCE [LARGE SCALE GENOMIC DNA]</scope>
    <source>
        <strain evidence="4 5">CCUG 30717</strain>
    </source>
</reference>
<dbReference type="Gene3D" id="1.20.1270.180">
    <property type="match status" value="1"/>
</dbReference>
<sequence>MKRTLLAAIIFVSAGPALADKIYDKCINQSDGSNSAWSQCGGDWLKRADGKLNTAWKKVYGQADGQTKTDLLAEQRLWNSYKESSCNFYANGDWGREGQVLSYPSCRASVIEARTKQLQEYSSSISGN</sequence>
<feature type="chain" id="PRO_5008387387" evidence="1">
    <location>
        <begin position="20"/>
        <end position="128"/>
    </location>
</feature>
<dbReference type="RefSeq" id="WP_007879308.1">
    <property type="nucleotide sequence ID" value="NZ_CAXURC020000002.1"/>
</dbReference>
<accession>A0A1A9FPK8</accession>
<gene>
    <name evidence="4" type="ORF">CEV34_5113</name>
    <name evidence="3" type="ORF">EHE22_04635</name>
</gene>
<evidence type="ECO:0000313" key="3">
    <source>
        <dbReference type="EMBL" id="NNV19717.1"/>
    </source>
</evidence>
<organism evidence="4 5">
    <name type="scientific">Brucella pseudogrignonensis</name>
    <dbReference type="NCBI Taxonomy" id="419475"/>
    <lineage>
        <taxon>Bacteria</taxon>
        <taxon>Pseudomonadati</taxon>
        <taxon>Pseudomonadota</taxon>
        <taxon>Alphaproteobacteria</taxon>
        <taxon>Hyphomicrobiales</taxon>
        <taxon>Brucellaceae</taxon>
        <taxon>Brucella/Ochrobactrum group</taxon>
        <taxon>Brucella</taxon>
    </lineage>
</organism>
<proteinExistence type="predicted"/>
<evidence type="ECO:0000313" key="5">
    <source>
        <dbReference type="Proteomes" id="UP000216188"/>
    </source>
</evidence>
<evidence type="ECO:0000256" key="1">
    <source>
        <dbReference type="SAM" id="SignalP"/>
    </source>
</evidence>
<dbReference type="Proteomes" id="UP000526233">
    <property type="component" value="Unassembled WGS sequence"/>
</dbReference>
<name>A0A1A9FPK8_9HYPH</name>
<dbReference type="STRING" id="419475.A8A54_14255"/>
<dbReference type="OrthoDB" id="7340239at2"/>
<dbReference type="EMBL" id="NNRM01000048">
    <property type="protein sequence ID" value="OYR21451.1"/>
    <property type="molecule type" value="Genomic_DNA"/>
</dbReference>
<reference evidence="3 6" key="2">
    <citation type="submission" date="2018-11" db="EMBL/GenBank/DDBJ databases">
        <title>Genome sequencing and analysis.</title>
        <authorList>
            <person name="Huang Y.-T."/>
        </authorList>
    </citation>
    <scope>NUCLEOTIDE SEQUENCE [LARGE SCALE GENOMIC DNA]</scope>
    <source>
        <strain evidence="3 6">SHIN</strain>
    </source>
</reference>
<dbReference type="InterPro" id="IPR009739">
    <property type="entry name" value="LprI-like_N"/>
</dbReference>
<dbReference type="KEGG" id="ops:A8A54_14255"/>
<keyword evidence="1" id="KW-0732">Signal</keyword>